<dbReference type="GO" id="GO:0000976">
    <property type="term" value="F:transcription cis-regulatory region binding"/>
    <property type="evidence" value="ECO:0007669"/>
    <property type="project" value="TreeGrafter"/>
</dbReference>
<keyword evidence="6" id="KW-0539">Nucleus</keyword>
<dbReference type="PANTHER" id="PTHR37534">
    <property type="entry name" value="TRANSCRIPTIONAL ACTIVATOR PROTEIN UGA3"/>
    <property type="match status" value="1"/>
</dbReference>
<evidence type="ECO:0000256" key="2">
    <source>
        <dbReference type="ARBA" id="ARBA00022833"/>
    </source>
</evidence>
<evidence type="ECO:0000256" key="5">
    <source>
        <dbReference type="ARBA" id="ARBA00023163"/>
    </source>
</evidence>
<dbReference type="InterPro" id="IPR021858">
    <property type="entry name" value="Fun_TF"/>
</dbReference>
<evidence type="ECO:0000256" key="6">
    <source>
        <dbReference type="ARBA" id="ARBA00023242"/>
    </source>
</evidence>
<proteinExistence type="predicted"/>
<organism evidence="7 8">
    <name type="scientific">Cytospora leucostoma</name>
    <dbReference type="NCBI Taxonomy" id="1230097"/>
    <lineage>
        <taxon>Eukaryota</taxon>
        <taxon>Fungi</taxon>
        <taxon>Dikarya</taxon>
        <taxon>Ascomycota</taxon>
        <taxon>Pezizomycotina</taxon>
        <taxon>Sordariomycetes</taxon>
        <taxon>Sordariomycetidae</taxon>
        <taxon>Diaporthales</taxon>
        <taxon>Cytosporaceae</taxon>
        <taxon>Cytospora</taxon>
    </lineage>
</organism>
<dbReference type="Proteomes" id="UP000285146">
    <property type="component" value="Unassembled WGS sequence"/>
</dbReference>
<keyword evidence="8" id="KW-1185">Reference proteome</keyword>
<protein>
    <recommendedName>
        <fullName evidence="9">Transcription factor domain-containing protein</fullName>
    </recommendedName>
</protein>
<dbReference type="PANTHER" id="PTHR37534:SF39">
    <property type="entry name" value="TRANSCRIPTION FACTOR DOMAIN-CONTAINING PROTEIN"/>
    <property type="match status" value="1"/>
</dbReference>
<evidence type="ECO:0008006" key="9">
    <source>
        <dbReference type="Google" id="ProtNLM"/>
    </source>
</evidence>
<dbReference type="STRING" id="1230097.A0A423W1Z1"/>
<evidence type="ECO:0000256" key="4">
    <source>
        <dbReference type="ARBA" id="ARBA00023125"/>
    </source>
</evidence>
<dbReference type="EMBL" id="LKEB01000065">
    <property type="protein sequence ID" value="ROV97201.1"/>
    <property type="molecule type" value="Genomic_DNA"/>
</dbReference>
<dbReference type="GO" id="GO:0003700">
    <property type="term" value="F:DNA-binding transcription factor activity"/>
    <property type="evidence" value="ECO:0007669"/>
    <property type="project" value="TreeGrafter"/>
</dbReference>
<comment type="caution">
    <text evidence="7">The sequence shown here is derived from an EMBL/GenBank/DDBJ whole genome shotgun (WGS) entry which is preliminary data.</text>
</comment>
<dbReference type="AlphaFoldDB" id="A0A423W1Z1"/>
<dbReference type="InParanoid" id="A0A423W1Z1"/>
<name>A0A423W1Z1_9PEZI</name>
<evidence type="ECO:0000313" key="8">
    <source>
        <dbReference type="Proteomes" id="UP000285146"/>
    </source>
</evidence>
<keyword evidence="3" id="KW-0805">Transcription regulation</keyword>
<dbReference type="GO" id="GO:0045944">
    <property type="term" value="P:positive regulation of transcription by RNA polymerase II"/>
    <property type="evidence" value="ECO:0007669"/>
    <property type="project" value="TreeGrafter"/>
</dbReference>
<keyword evidence="4" id="KW-0238">DNA-binding</keyword>
<evidence type="ECO:0000256" key="3">
    <source>
        <dbReference type="ARBA" id="ARBA00023015"/>
    </source>
</evidence>
<sequence>MGINSSNRRNSDIHIVQVSAWDVQMHHYLTASAPHIQCAASQSLATFGHDPAELGNCLLRVTLTTNTPSAAAVLSSLLALSSLHRYGIHSHALDLKIKSIKALRAASKNGNIGTKEVIQHAAAGMLLCSFEVHQPSATSNQWAWYVAGVKQIISTAHLGSAQGDPDLDAILDWVFYHGIVGRVTWGHWREGTLTPPTCTQYMSPDPYYLKDERTSHAAAPSSLTLLGLLCEFCEIASPSPRETMSTRELCEYTAYLKELDWKLTRIEPPGEGADTNTILELYRLAILVYVNRMSDDLLEQAGKIQKYVDKAFSLFAQLGSCERQFPVFILGCEARTDEDRTVVLDLIARTEKQHSSRSFDQVKILMKAVWAQDDLADRELNYWGKLSSIIGSCSVVPSLV</sequence>
<evidence type="ECO:0000256" key="1">
    <source>
        <dbReference type="ARBA" id="ARBA00004123"/>
    </source>
</evidence>
<keyword evidence="2" id="KW-0862">Zinc</keyword>
<dbReference type="GO" id="GO:0005634">
    <property type="term" value="C:nucleus"/>
    <property type="evidence" value="ECO:0007669"/>
    <property type="project" value="UniProtKB-SubCell"/>
</dbReference>
<gene>
    <name evidence="7" type="ORF">VPNG_08835</name>
</gene>
<dbReference type="Pfam" id="PF11951">
    <property type="entry name" value="Fungal_trans_2"/>
    <property type="match status" value="1"/>
</dbReference>
<evidence type="ECO:0000313" key="7">
    <source>
        <dbReference type="EMBL" id="ROV97201.1"/>
    </source>
</evidence>
<reference evidence="7 8" key="1">
    <citation type="submission" date="2015-09" db="EMBL/GenBank/DDBJ databases">
        <title>Host preference determinants of Valsa canker pathogens revealed by comparative genomics.</title>
        <authorList>
            <person name="Yin Z."/>
            <person name="Huang L."/>
        </authorList>
    </citation>
    <scope>NUCLEOTIDE SEQUENCE [LARGE SCALE GENOMIC DNA]</scope>
    <source>
        <strain evidence="7 8">SXYLt</strain>
    </source>
</reference>
<keyword evidence="5" id="KW-0804">Transcription</keyword>
<dbReference type="OrthoDB" id="5130013at2759"/>
<comment type="subcellular location">
    <subcellularLocation>
        <location evidence="1">Nucleus</location>
    </subcellularLocation>
</comment>
<accession>A0A423W1Z1</accession>